<reference evidence="1 2" key="1">
    <citation type="journal article" date="2019" name="Int. J. Syst. Evol. Microbiol.">
        <title>The Global Catalogue of Microorganisms (GCM) 10K type strain sequencing project: providing services to taxonomists for standard genome sequencing and annotation.</title>
        <authorList>
            <consortium name="The Broad Institute Genomics Platform"/>
            <consortium name="The Broad Institute Genome Sequencing Center for Infectious Disease"/>
            <person name="Wu L."/>
            <person name="Ma J."/>
        </authorList>
    </citation>
    <scope>NUCLEOTIDE SEQUENCE [LARGE SCALE GENOMIC DNA]</scope>
    <source>
        <strain evidence="1 2">JCM 14046</strain>
    </source>
</reference>
<evidence type="ECO:0008006" key="3">
    <source>
        <dbReference type="Google" id="ProtNLM"/>
    </source>
</evidence>
<evidence type="ECO:0000313" key="1">
    <source>
        <dbReference type="EMBL" id="GAA1930702.1"/>
    </source>
</evidence>
<proteinExistence type="predicted"/>
<protein>
    <recommendedName>
        <fullName evidence="3">DUF4240 domain-containing protein</fullName>
    </recommendedName>
</protein>
<dbReference type="RefSeq" id="WP_344009198.1">
    <property type="nucleotide sequence ID" value="NZ_BAAAMY010000014.1"/>
</dbReference>
<gene>
    <name evidence="1" type="ORF">GCM10009737_35810</name>
</gene>
<dbReference type="EMBL" id="BAAAMY010000014">
    <property type="protein sequence ID" value="GAA1930702.1"/>
    <property type="molecule type" value="Genomic_DNA"/>
</dbReference>
<accession>A0ABN2PS50</accession>
<keyword evidence="2" id="KW-1185">Reference proteome</keyword>
<name>A0ABN2PS50_9ACTN</name>
<evidence type="ECO:0000313" key="2">
    <source>
        <dbReference type="Proteomes" id="UP001501612"/>
    </source>
</evidence>
<dbReference type="Proteomes" id="UP001501612">
    <property type="component" value="Unassembled WGS sequence"/>
</dbReference>
<sequence>MDDARFWALIDLLDGVADDGSVARLSAQLAADEVDAFGAALDEAVEGLLARCRVPATHEGDAAELLAAAVVAAGRSTYRSTRETGGELDPGAWRWEGAEALLVAGLEGDDEWDRSPFVLQWLTADLPDGVGSAWTGEEPALPDGVDPDDPAFGFVPATDPAWDAARDALHADAGVAEARRDIGARFGVEWDAVHVWLVLRDGLTEPDITLWAPDGEPADPADGEETPDDDTVVVWGATPAADLRGLDGPGRTAAYLELVTGLLQVVLDDA</sequence>
<organism evidence="1 2">
    <name type="scientific">Nocardioides lentus</name>
    <dbReference type="NCBI Taxonomy" id="338077"/>
    <lineage>
        <taxon>Bacteria</taxon>
        <taxon>Bacillati</taxon>
        <taxon>Actinomycetota</taxon>
        <taxon>Actinomycetes</taxon>
        <taxon>Propionibacteriales</taxon>
        <taxon>Nocardioidaceae</taxon>
        <taxon>Nocardioides</taxon>
    </lineage>
</organism>
<comment type="caution">
    <text evidence="1">The sequence shown here is derived from an EMBL/GenBank/DDBJ whole genome shotgun (WGS) entry which is preliminary data.</text>
</comment>